<comment type="caution">
    <text evidence="3">The sequence shown here is derived from an EMBL/GenBank/DDBJ whole genome shotgun (WGS) entry which is preliminary data.</text>
</comment>
<dbReference type="Proteomes" id="UP000539642">
    <property type="component" value="Unassembled WGS sequence"/>
</dbReference>
<keyword evidence="1" id="KW-0547">Nucleotide-binding</keyword>
<evidence type="ECO:0000259" key="2">
    <source>
        <dbReference type="PROSITE" id="PS50975"/>
    </source>
</evidence>
<organism evidence="3 4">
    <name type="scientific">Desulfoprunum benzoelyticum</name>
    <dbReference type="NCBI Taxonomy" id="1506996"/>
    <lineage>
        <taxon>Bacteria</taxon>
        <taxon>Pseudomonadati</taxon>
        <taxon>Thermodesulfobacteriota</taxon>
        <taxon>Desulfobulbia</taxon>
        <taxon>Desulfobulbales</taxon>
        <taxon>Desulfobulbaceae</taxon>
        <taxon>Desulfoprunum</taxon>
    </lineage>
</organism>
<feature type="domain" description="ATP-grasp" evidence="2">
    <location>
        <begin position="165"/>
        <end position="363"/>
    </location>
</feature>
<evidence type="ECO:0000256" key="1">
    <source>
        <dbReference type="PROSITE-ProRule" id="PRU00409"/>
    </source>
</evidence>
<gene>
    <name evidence="3" type="ORF">HNQ81_001920</name>
</gene>
<dbReference type="InterPro" id="IPR003806">
    <property type="entry name" value="ATP-grasp_PylC-type"/>
</dbReference>
<dbReference type="GO" id="GO:0005524">
    <property type="term" value="F:ATP binding"/>
    <property type="evidence" value="ECO:0007669"/>
    <property type="project" value="UniProtKB-UniRule"/>
</dbReference>
<dbReference type="InterPro" id="IPR011761">
    <property type="entry name" value="ATP-grasp"/>
</dbReference>
<evidence type="ECO:0000313" key="3">
    <source>
        <dbReference type="EMBL" id="MBB5348189.1"/>
    </source>
</evidence>
<dbReference type="Pfam" id="PF02655">
    <property type="entry name" value="ATP-grasp_3"/>
    <property type="match status" value="1"/>
</dbReference>
<dbReference type="PROSITE" id="PS50975">
    <property type="entry name" value="ATP_GRASP"/>
    <property type="match status" value="1"/>
</dbReference>
<accession>A0A840V375</accession>
<keyword evidence="4" id="KW-1185">Reference proteome</keyword>
<reference evidence="3 4" key="1">
    <citation type="submission" date="2020-08" db="EMBL/GenBank/DDBJ databases">
        <title>Genomic Encyclopedia of Type Strains, Phase IV (KMG-IV): sequencing the most valuable type-strain genomes for metagenomic binning, comparative biology and taxonomic classification.</title>
        <authorList>
            <person name="Goeker M."/>
        </authorList>
    </citation>
    <scope>NUCLEOTIDE SEQUENCE [LARGE SCALE GENOMIC DNA]</scope>
    <source>
        <strain evidence="3 4">DSM 28570</strain>
    </source>
</reference>
<dbReference type="GO" id="GO:0046872">
    <property type="term" value="F:metal ion binding"/>
    <property type="evidence" value="ECO:0007669"/>
    <property type="project" value="InterPro"/>
</dbReference>
<dbReference type="Gene3D" id="3.30.470.20">
    <property type="entry name" value="ATP-grasp fold, B domain"/>
    <property type="match status" value="1"/>
</dbReference>
<dbReference type="AlphaFoldDB" id="A0A840V375"/>
<keyword evidence="1" id="KW-0067">ATP-binding</keyword>
<dbReference type="SUPFAM" id="SSF56059">
    <property type="entry name" value="Glutathione synthetase ATP-binding domain-like"/>
    <property type="match status" value="1"/>
</dbReference>
<sequence>MEIQGDDVLFSNFTYNPNFYYFLYVGDLKNYPLNNFVKETLERRLGRRDVQFIAIVPDVCIQYNYANVMVINPIAHEDMITNHHFSGMKTPPRMSCRLKSSIFMNAVSSSPTVRALINHILENQNQLYVNLYESVVEMTLDTISRVSILGPDKHIAKKYNNKVFQHEILQDVVPMIEGFRCTSREQLLATTQPLFAQWPEGVFVSAAYSAGGANSSITHSQQEVADRFQDEESEYLVTRYIPHDLDPTVLAVVANENDVYIAGIADQNIVDGNRFIGSSFPSLASDEQMRLLRKYTVKVGRVLGKAGYRGIFGCDYLIDRDGKIFFLEINARKQGTTLEFCFTLEQTLPEGSPMLPELEYYAVTENRFPPQTVEMNGNHRSIHWATHNYKITKQKLTTGYIPQNPYERETFRKIAKKELIKDFVILEHLGTNFLVSPGTFLARVVSVARNRDDVAEGICQGVGFIQQTITEVESDNALQQ</sequence>
<name>A0A840V375_9BACT</name>
<dbReference type="RefSeq" id="WP_183350677.1">
    <property type="nucleotide sequence ID" value="NZ_JACHEO010000009.1"/>
</dbReference>
<evidence type="ECO:0000313" key="4">
    <source>
        <dbReference type="Proteomes" id="UP000539642"/>
    </source>
</evidence>
<dbReference type="EMBL" id="JACHEO010000009">
    <property type="protein sequence ID" value="MBB5348189.1"/>
    <property type="molecule type" value="Genomic_DNA"/>
</dbReference>
<protein>
    <recommendedName>
        <fullName evidence="2">ATP-grasp domain-containing protein</fullName>
    </recommendedName>
</protein>
<proteinExistence type="predicted"/>